<dbReference type="Gene3D" id="3.40.50.360">
    <property type="match status" value="1"/>
</dbReference>
<sequence length="203" mass="22972">MNFIAIVGTNSSRSTNRKLLQFIAKHFADQANIEVVEIADIPAFNEPKDTPAPQAVTQLAKKIEESDGVIISTPEYDHSIPAQLKSVLEWMSYSYQPFINKPVMITGASLGSLGSSRAQIHLRQILDSPEIKARIMPSSEYLLSHSGDAFNEEGQLVYEDKVTELEELFTEFLQFVKINQQLIASHDHQTLRRHEFSWKDIID</sequence>
<feature type="domain" description="NADPH-dependent FMN reductase-like" evidence="1">
    <location>
        <begin position="1"/>
        <end position="146"/>
    </location>
</feature>
<dbReference type="PANTHER" id="PTHR30543">
    <property type="entry name" value="CHROMATE REDUCTASE"/>
    <property type="match status" value="1"/>
</dbReference>
<evidence type="ECO:0000313" key="2">
    <source>
        <dbReference type="EMBL" id="PMC79905.1"/>
    </source>
</evidence>
<dbReference type="OrthoDB" id="9812295at2"/>
<dbReference type="PANTHER" id="PTHR30543:SF21">
    <property type="entry name" value="NAD(P)H-DEPENDENT FMN REDUCTASE LOT6"/>
    <property type="match status" value="1"/>
</dbReference>
<dbReference type="RefSeq" id="WP_070468466.1">
    <property type="nucleotide sequence ID" value="NZ_PNHQ01000008.1"/>
</dbReference>
<proteinExistence type="predicted"/>
<dbReference type="GO" id="GO:0010181">
    <property type="term" value="F:FMN binding"/>
    <property type="evidence" value="ECO:0007669"/>
    <property type="project" value="TreeGrafter"/>
</dbReference>
<dbReference type="EMBL" id="PNHQ01000008">
    <property type="protein sequence ID" value="PMC79905.1"/>
    <property type="molecule type" value="Genomic_DNA"/>
</dbReference>
<reference evidence="2 3" key="1">
    <citation type="submission" date="2017-09" db="EMBL/GenBank/DDBJ databases">
        <title>Bacterial strain isolated from the female urinary microbiota.</title>
        <authorList>
            <person name="Thomas-White K."/>
            <person name="Kumar N."/>
            <person name="Forster S."/>
            <person name="Putonti C."/>
            <person name="Lawley T."/>
            <person name="Wolfe A.J."/>
        </authorList>
    </citation>
    <scope>NUCLEOTIDE SEQUENCE [LARGE SCALE GENOMIC DNA]</scope>
    <source>
        <strain evidence="2 3">UMB0240</strain>
    </source>
</reference>
<evidence type="ECO:0000259" key="1">
    <source>
        <dbReference type="Pfam" id="PF03358"/>
    </source>
</evidence>
<dbReference type="InterPro" id="IPR050712">
    <property type="entry name" value="NAD(P)H-dep_reductase"/>
</dbReference>
<gene>
    <name evidence="2" type="ORF">CJ191_04650</name>
</gene>
<protein>
    <submittedName>
        <fullName evidence="2">NAD(P)H-dependent oxidoreductase</fullName>
    </submittedName>
</protein>
<dbReference type="Proteomes" id="UP000235701">
    <property type="component" value="Unassembled WGS sequence"/>
</dbReference>
<evidence type="ECO:0000313" key="3">
    <source>
        <dbReference type="Proteomes" id="UP000235701"/>
    </source>
</evidence>
<dbReference type="InterPro" id="IPR029039">
    <property type="entry name" value="Flavoprotein-like_sf"/>
</dbReference>
<dbReference type="SUPFAM" id="SSF52218">
    <property type="entry name" value="Flavoproteins"/>
    <property type="match status" value="1"/>
</dbReference>
<dbReference type="GO" id="GO:0005829">
    <property type="term" value="C:cytosol"/>
    <property type="evidence" value="ECO:0007669"/>
    <property type="project" value="TreeGrafter"/>
</dbReference>
<dbReference type="InterPro" id="IPR005025">
    <property type="entry name" value="FMN_Rdtase-like_dom"/>
</dbReference>
<accession>A0A2N6UED6</accession>
<dbReference type="GO" id="GO:0016491">
    <property type="term" value="F:oxidoreductase activity"/>
    <property type="evidence" value="ECO:0007669"/>
    <property type="project" value="InterPro"/>
</dbReference>
<name>A0A2N6UED6_9LACT</name>
<dbReference type="Pfam" id="PF03358">
    <property type="entry name" value="FMN_red"/>
    <property type="match status" value="1"/>
</dbReference>
<dbReference type="AlphaFoldDB" id="A0A2N6UED6"/>
<organism evidence="2 3">
    <name type="scientific">Aerococcus viridans</name>
    <dbReference type="NCBI Taxonomy" id="1377"/>
    <lineage>
        <taxon>Bacteria</taxon>
        <taxon>Bacillati</taxon>
        <taxon>Bacillota</taxon>
        <taxon>Bacilli</taxon>
        <taxon>Lactobacillales</taxon>
        <taxon>Aerococcaceae</taxon>
        <taxon>Aerococcus</taxon>
    </lineage>
</organism>
<keyword evidence="3" id="KW-1185">Reference proteome</keyword>
<comment type="caution">
    <text evidence="2">The sequence shown here is derived from an EMBL/GenBank/DDBJ whole genome shotgun (WGS) entry which is preliminary data.</text>
</comment>